<proteinExistence type="predicted"/>
<dbReference type="Pfam" id="PF13517">
    <property type="entry name" value="FG-GAP_3"/>
    <property type="match status" value="2"/>
</dbReference>
<keyword evidence="1" id="KW-0732">Signal</keyword>
<evidence type="ECO:0000313" key="2">
    <source>
        <dbReference type="EMBL" id="SHE63185.1"/>
    </source>
</evidence>
<evidence type="ECO:0000313" key="3">
    <source>
        <dbReference type="Proteomes" id="UP000184406"/>
    </source>
</evidence>
<dbReference type="InterPro" id="IPR028994">
    <property type="entry name" value="Integrin_alpha_N"/>
</dbReference>
<keyword evidence="3" id="KW-1185">Reference proteome</keyword>
<protein>
    <submittedName>
        <fullName evidence="2">Repeat domain-containing protein</fullName>
    </submittedName>
</protein>
<dbReference type="PANTHER" id="PTHR44103">
    <property type="entry name" value="PROPROTEIN CONVERTASE P"/>
    <property type="match status" value="1"/>
</dbReference>
<reference evidence="3" key="1">
    <citation type="submission" date="2016-11" db="EMBL/GenBank/DDBJ databases">
        <authorList>
            <person name="Varghese N."/>
            <person name="Submissions S."/>
        </authorList>
    </citation>
    <scope>NUCLEOTIDE SEQUENCE [LARGE SCALE GENOMIC DNA]</scope>
    <source>
        <strain evidence="3">DSM 17539</strain>
    </source>
</reference>
<gene>
    <name evidence="2" type="ORF">SAMN03080594_101820</name>
</gene>
<dbReference type="AlphaFoldDB" id="A0A1M4V2L4"/>
<dbReference type="RefSeq" id="WP_245802490.1">
    <property type="nucleotide sequence ID" value="NZ_FQUX01000001.1"/>
</dbReference>
<name>A0A1M4V2L4_9FLAO</name>
<evidence type="ECO:0000256" key="1">
    <source>
        <dbReference type="ARBA" id="ARBA00022729"/>
    </source>
</evidence>
<dbReference type="Gene3D" id="2.130.10.130">
    <property type="entry name" value="Integrin alpha, N-terminal"/>
    <property type="match status" value="1"/>
</dbReference>
<accession>A0A1M4V2L4</accession>
<organism evidence="2 3">
    <name type="scientific">Arenibacter palladensis</name>
    <dbReference type="NCBI Taxonomy" id="237373"/>
    <lineage>
        <taxon>Bacteria</taxon>
        <taxon>Pseudomonadati</taxon>
        <taxon>Bacteroidota</taxon>
        <taxon>Flavobacteriia</taxon>
        <taxon>Flavobacteriales</taxon>
        <taxon>Flavobacteriaceae</taxon>
        <taxon>Arenibacter</taxon>
    </lineage>
</organism>
<dbReference type="SUPFAM" id="SSF69318">
    <property type="entry name" value="Integrin alpha N-terminal domain"/>
    <property type="match status" value="1"/>
</dbReference>
<dbReference type="InterPro" id="IPR013517">
    <property type="entry name" value="FG-GAP"/>
</dbReference>
<sequence>MKMVGVSRLIYALCLSLLCLAIFFQGVTIFPPQKQKSKLKSSGKELAERYCQMCHTFPEPGLLDKKTWETSVLPNMGMRLGIRTNGTDPFEDLDPIDESIVRNLNIYPDAPLILKEDWDRIVEYYVQNAPIKLESQQVSVSRAKEKAPFKSQFITIGDNKLPKVSLLNFNEATSELYIGDNNNLYALKNTGEISNSWLLNSPASHVEFQDNSDPLLLTIGQFRPSDQELGRLANLKIRENRQSAAIDISKLRRPVYFALGDLNGDNKKDAVVCSFGNYGGKLSWFDNFEPSKEHVLSNLPGTRMVAIKDLNGDQKPDIVALMAQAYEQISIYYNKGEGEFEQVKVLEFSPVHGVSYFELVDFNNDGFEDILLTNGDNWDYSNVDKPYQGLRLYLNDGHNNFKEVFFYPMFGCSKAVAKDFDNDGDLDIVGVSFYADLKDPKESFVYLSNNGDLKFTASFHPDAVYGKWLTMEVADFNGDRRPDVMLGSFMFNFNEMAKVVASTGISSFPQVLLLTQVE</sequence>
<dbReference type="Proteomes" id="UP000184406">
    <property type="component" value="Unassembled WGS sequence"/>
</dbReference>
<dbReference type="PANTHER" id="PTHR44103:SF1">
    <property type="entry name" value="PROPROTEIN CONVERTASE P"/>
    <property type="match status" value="1"/>
</dbReference>
<dbReference type="EMBL" id="FQUX01000001">
    <property type="protein sequence ID" value="SHE63185.1"/>
    <property type="molecule type" value="Genomic_DNA"/>
</dbReference>